<dbReference type="AlphaFoldDB" id="A0A428UDN7"/>
<feature type="compositionally biased region" description="Acidic residues" evidence="1">
    <location>
        <begin position="154"/>
        <end position="183"/>
    </location>
</feature>
<dbReference type="PANTHER" id="PTHR34883">
    <property type="entry name" value="SERINE-RICH PROTEIN, PUTATIVE-RELATED-RELATED"/>
    <property type="match status" value="1"/>
</dbReference>
<name>A0A428UDN7_9HYPO</name>
<organism evidence="3 4">
    <name type="scientific">Fusarium ambrosium</name>
    <dbReference type="NCBI Taxonomy" id="131363"/>
    <lineage>
        <taxon>Eukaryota</taxon>
        <taxon>Fungi</taxon>
        <taxon>Dikarya</taxon>
        <taxon>Ascomycota</taxon>
        <taxon>Pezizomycotina</taxon>
        <taxon>Sordariomycetes</taxon>
        <taxon>Hypocreomycetidae</taxon>
        <taxon>Hypocreales</taxon>
        <taxon>Nectriaceae</taxon>
        <taxon>Fusarium</taxon>
        <taxon>Fusarium solani species complex</taxon>
    </lineage>
</organism>
<feature type="chain" id="PRO_5019290646" description="Phytocyanin domain-containing protein" evidence="2">
    <location>
        <begin position="20"/>
        <end position="205"/>
    </location>
</feature>
<feature type="region of interest" description="Disordered" evidence="1">
    <location>
        <begin position="137"/>
        <end position="186"/>
    </location>
</feature>
<keyword evidence="2" id="KW-0732">Signal</keyword>
<dbReference type="SUPFAM" id="SSF49503">
    <property type="entry name" value="Cupredoxins"/>
    <property type="match status" value="1"/>
</dbReference>
<keyword evidence="4" id="KW-1185">Reference proteome</keyword>
<gene>
    <name evidence="3" type="ORF">CDV31_006378</name>
</gene>
<protein>
    <recommendedName>
        <fullName evidence="5">Phytocyanin domain-containing protein</fullName>
    </recommendedName>
</protein>
<reference evidence="3 4" key="1">
    <citation type="submission" date="2017-06" db="EMBL/GenBank/DDBJ databases">
        <title>Cmopartive genomic analysis of Ambrosia Fusariam Clade fungi.</title>
        <authorList>
            <person name="Stajich J.E."/>
            <person name="Carrillo J."/>
            <person name="Kijimoto T."/>
            <person name="Eskalen A."/>
            <person name="O'Donnell K."/>
            <person name="Kasson M."/>
        </authorList>
    </citation>
    <scope>NUCLEOTIDE SEQUENCE [LARGE SCALE GENOMIC DNA]</scope>
    <source>
        <strain evidence="3 4">NRRL 20438</strain>
    </source>
</reference>
<feature type="signal peptide" evidence="2">
    <location>
        <begin position="1"/>
        <end position="19"/>
    </location>
</feature>
<evidence type="ECO:0000256" key="2">
    <source>
        <dbReference type="SAM" id="SignalP"/>
    </source>
</evidence>
<evidence type="ECO:0000313" key="3">
    <source>
        <dbReference type="EMBL" id="RSM12273.1"/>
    </source>
</evidence>
<dbReference type="PANTHER" id="PTHR34883:SF20">
    <property type="entry name" value="PHYTOCYANIN DOMAIN-CONTAINING PROTEIN"/>
    <property type="match status" value="1"/>
</dbReference>
<dbReference type="CDD" id="cd00920">
    <property type="entry name" value="Cupredoxin"/>
    <property type="match status" value="1"/>
</dbReference>
<sequence length="205" mass="21489">MPSFKTIFTSAALACLASAETIKVTATSDNKFDPDEVKAEKGDIIEFHFEPKNHSVVAGDYRYPCSPLDVGTGFFSGFVPTDDGTADKVFRVTVNDTEPLPFYSSQGKECPNGMVGIINPSENKTLDEYKKEAAKLSSGVSPGRTVVGGKLVDADDADSDDSDSNDSDDKDSSESNDGDDEDNAAGALGAPLAGVFAVGLALIMA</sequence>
<evidence type="ECO:0000313" key="4">
    <source>
        <dbReference type="Proteomes" id="UP000288429"/>
    </source>
</evidence>
<comment type="caution">
    <text evidence="3">The sequence shown here is derived from an EMBL/GenBank/DDBJ whole genome shotgun (WGS) entry which is preliminary data.</text>
</comment>
<dbReference type="InterPro" id="IPR008972">
    <property type="entry name" value="Cupredoxin"/>
</dbReference>
<dbReference type="InterPro" id="IPR052953">
    <property type="entry name" value="Ser-rich/MCO-related"/>
</dbReference>
<proteinExistence type="predicted"/>
<dbReference type="EMBL" id="NIZV01000071">
    <property type="protein sequence ID" value="RSM12273.1"/>
    <property type="molecule type" value="Genomic_DNA"/>
</dbReference>
<evidence type="ECO:0008006" key="5">
    <source>
        <dbReference type="Google" id="ProtNLM"/>
    </source>
</evidence>
<evidence type="ECO:0000256" key="1">
    <source>
        <dbReference type="SAM" id="MobiDB-lite"/>
    </source>
</evidence>
<accession>A0A428UDN7</accession>
<dbReference type="Gene3D" id="2.60.40.420">
    <property type="entry name" value="Cupredoxins - blue copper proteins"/>
    <property type="match status" value="1"/>
</dbReference>
<dbReference type="Proteomes" id="UP000288429">
    <property type="component" value="Unassembled WGS sequence"/>
</dbReference>